<keyword evidence="1" id="KW-0472">Membrane</keyword>
<sequence>MISPYYPAVTTVRPPLPSLTGMRFIAASMVVFTHVMLRLTPDRYVEGKGLGMFWQMTGNVGVSFFFILSGFVLTWAVRPGLARSAFWRKRICKIYPNHLVTALLVVVLMLGSGQAVELKTLIPNLLLIQSWFPDLHITFGINAVSWSLACEVLFYLAFPLLYFWISRIPVERLWVSAIAVTAAIWSIPVIADLLMSDTPPPAPGMGYSALQYWFTFAFPPTRCLEFVLGIMVARIVISGRWVKIGFLPTLAVFLVFGAGALYAPGIYVAAPATMVIPLALVIPMGAVADLRQTSTFLNGRVMVWLGEVSFALYMVHLLVIMAGAELFRFSQTEDAPLYVALLMVVPFMVLSVGTAWLLYRFVELPVMRKWSRARIIRPAVPVPTDVK</sequence>
<keyword evidence="4" id="KW-1185">Reference proteome</keyword>
<keyword evidence="1" id="KW-0812">Transmembrane</keyword>
<name>A0ABX8RL90_NOCIO</name>
<gene>
    <name evidence="3" type="ORF">KV110_32365</name>
</gene>
<dbReference type="RefSeq" id="WP_218470958.1">
    <property type="nucleotide sequence ID" value="NZ_BAABJN010000006.1"/>
</dbReference>
<keyword evidence="3" id="KW-0012">Acyltransferase</keyword>
<feature type="transmembrane region" description="Helical" evidence="1">
    <location>
        <begin position="52"/>
        <end position="77"/>
    </location>
</feature>
<feature type="transmembrane region" description="Helical" evidence="1">
    <location>
        <begin position="302"/>
        <end position="324"/>
    </location>
</feature>
<reference evidence="3 4" key="1">
    <citation type="submission" date="2021-07" db="EMBL/GenBank/DDBJ databases">
        <title>Whole Genome Sequence of Nocardia Iowensis.</title>
        <authorList>
            <person name="Lamm A."/>
            <person name="Collins-Fairclough A.M."/>
            <person name="Bunk B."/>
            <person name="Sproer C."/>
        </authorList>
    </citation>
    <scope>NUCLEOTIDE SEQUENCE [LARGE SCALE GENOMIC DNA]</scope>
    <source>
        <strain evidence="3 4">NRRL 5646</strain>
    </source>
</reference>
<proteinExistence type="predicted"/>
<dbReference type="Proteomes" id="UP000694257">
    <property type="component" value="Chromosome"/>
</dbReference>
<feature type="transmembrane region" description="Helical" evidence="1">
    <location>
        <begin position="136"/>
        <end position="161"/>
    </location>
</feature>
<keyword evidence="3" id="KW-0808">Transferase</keyword>
<accession>A0ABX8RL90</accession>
<dbReference type="PANTHER" id="PTHR23028">
    <property type="entry name" value="ACETYLTRANSFERASE"/>
    <property type="match status" value="1"/>
</dbReference>
<evidence type="ECO:0000259" key="2">
    <source>
        <dbReference type="Pfam" id="PF01757"/>
    </source>
</evidence>
<dbReference type="GO" id="GO:0016746">
    <property type="term" value="F:acyltransferase activity"/>
    <property type="evidence" value="ECO:0007669"/>
    <property type="project" value="UniProtKB-KW"/>
</dbReference>
<feature type="transmembrane region" description="Helical" evidence="1">
    <location>
        <begin position="173"/>
        <end position="191"/>
    </location>
</feature>
<dbReference type="InterPro" id="IPR002656">
    <property type="entry name" value="Acyl_transf_3_dom"/>
</dbReference>
<feature type="domain" description="Acyltransferase 3" evidence="2">
    <location>
        <begin position="18"/>
        <end position="360"/>
    </location>
</feature>
<evidence type="ECO:0000256" key="1">
    <source>
        <dbReference type="SAM" id="Phobius"/>
    </source>
</evidence>
<feature type="transmembrane region" description="Helical" evidence="1">
    <location>
        <begin position="98"/>
        <end position="116"/>
    </location>
</feature>
<protein>
    <submittedName>
        <fullName evidence="3">Acyltransferase</fullName>
    </submittedName>
</protein>
<feature type="transmembrane region" description="Helical" evidence="1">
    <location>
        <begin position="21"/>
        <end position="40"/>
    </location>
</feature>
<organism evidence="3 4">
    <name type="scientific">Nocardia iowensis</name>
    <dbReference type="NCBI Taxonomy" id="204891"/>
    <lineage>
        <taxon>Bacteria</taxon>
        <taxon>Bacillati</taxon>
        <taxon>Actinomycetota</taxon>
        <taxon>Actinomycetes</taxon>
        <taxon>Mycobacteriales</taxon>
        <taxon>Nocardiaceae</taxon>
        <taxon>Nocardia</taxon>
    </lineage>
</organism>
<feature type="transmembrane region" description="Helical" evidence="1">
    <location>
        <begin position="336"/>
        <end position="359"/>
    </location>
</feature>
<feature type="transmembrane region" description="Helical" evidence="1">
    <location>
        <begin position="211"/>
        <end position="237"/>
    </location>
</feature>
<dbReference type="EMBL" id="CP078145">
    <property type="protein sequence ID" value="QXN90086.1"/>
    <property type="molecule type" value="Genomic_DNA"/>
</dbReference>
<keyword evidence="1" id="KW-1133">Transmembrane helix</keyword>
<feature type="transmembrane region" description="Helical" evidence="1">
    <location>
        <begin position="244"/>
        <end position="263"/>
    </location>
</feature>
<feature type="transmembrane region" description="Helical" evidence="1">
    <location>
        <begin position="269"/>
        <end position="290"/>
    </location>
</feature>
<evidence type="ECO:0000313" key="3">
    <source>
        <dbReference type="EMBL" id="QXN90086.1"/>
    </source>
</evidence>
<dbReference type="InterPro" id="IPR050879">
    <property type="entry name" value="Acyltransferase_3"/>
</dbReference>
<dbReference type="Pfam" id="PF01757">
    <property type="entry name" value="Acyl_transf_3"/>
    <property type="match status" value="1"/>
</dbReference>
<dbReference type="PANTHER" id="PTHR23028:SF53">
    <property type="entry name" value="ACYL_TRANSF_3 DOMAIN-CONTAINING PROTEIN"/>
    <property type="match status" value="1"/>
</dbReference>
<evidence type="ECO:0000313" key="4">
    <source>
        <dbReference type="Proteomes" id="UP000694257"/>
    </source>
</evidence>